<evidence type="ECO:0000256" key="7">
    <source>
        <dbReference type="ARBA" id="ARBA00023026"/>
    </source>
</evidence>
<evidence type="ECO:0000256" key="6">
    <source>
        <dbReference type="ARBA" id="ARBA00022837"/>
    </source>
</evidence>
<feature type="compositionally biased region" description="Basic and acidic residues" evidence="9">
    <location>
        <begin position="1774"/>
        <end position="1798"/>
    </location>
</feature>
<keyword evidence="6" id="KW-0106">Calcium</keyword>
<evidence type="ECO:0000256" key="4">
    <source>
        <dbReference type="ARBA" id="ARBA00022656"/>
    </source>
</evidence>
<evidence type="ECO:0000256" key="2">
    <source>
        <dbReference type="ARBA" id="ARBA00004613"/>
    </source>
</evidence>
<feature type="domain" description="Haemolysin-type calcium binding-related" evidence="10">
    <location>
        <begin position="2524"/>
        <end position="2563"/>
    </location>
</feature>
<feature type="region of interest" description="Disordered" evidence="9">
    <location>
        <begin position="1369"/>
        <end position="1419"/>
    </location>
</feature>
<sequence length="2927" mass="304471">MDRNADGTINDISELFGSPERTGYEELSDLDSNADGMIDANDERFAELQIWQDVNGDGVSQSDELQSLTDLGIAKISLAYAEVDEQAGADAQIARQGTFTWSDGSQGVAAETSGIAADVLFASDPTFTHFVGEVTLDPDVLAVSDIKGYGQMPNLHQAMSLDSDLKDYALSLLSAPTAESLLAGFEGLLVKWAGVEGIAIDDIDPNHRLNVNSETGLVDFRLAGESFTLEQLGIIKQYAGLDALLLGDGQWREDGKLVTTGGYYRQAYNELSRNLLVKLSVASGLLADIAPGLSYDSATDLLTTSTDIGAPVLDDALADIAAALGDEEVIAKQWLKLTALVEIDPSARPELSDAIGRIVSSYGDIESLLPAFENPVFEYLDIDSSIGSSGADIIYGGEPEDVIVGFDGNDRLYGRSGDDALYGNGDDDYLYGEAGSDILDGGDGRDRLYGGDGDDTLRGGTGVNDYLSGGAGSDTYLFGAGDGNTTVYNYDKGAERSDVLRFLEGVEASDVVATRNSNNLLLTIGATGEVITVSNYFNSDGAGGYALNTIEFVDGTAWDVDTVKQKVLTPTEGSDEIWGYDATDDNLEGLGGNDQLRGQAGADTLDGGTGNDTIYGGEGNDDLSGGEGRDYLYGDAGDDVLNGGAGNDSLRGGGGNDIYDIVSGDGHDTIWEVSNAEDNDRLRLGENILPENTVLLRRGWDLLIEIDTGEQSVRVSNYFRDDATSGQAVDAIEFSDGTVWDIDTVKQKVLVPTEGADEIWGYDATDDNLQGLGGSDQLRGQAGADVLDGGAGNDAIYGGDGNDQLIGGEGRDSLRGDAGDDLLSGGTGNDSLMGGAGNDVYDIASGDGHDTIQEISSADDNDRLRLGENILPENTVLLRRGWDLLIEIDSGGQSVRVSNYFRDDATSGQAIDAIEFADGTVWDIDTVKEKVLIPTEGADEIWGYDATDDQLTGLAGNDFIEGQAGNDTIDAGDGEDRIYGGDGNDFLSGGKGNDTLYGEQGSDTYIFSLGDGIDTILDRNQSGADINTLQFGPDITSDDLWVRRSGDDLVLYHQNMQDRVTVQRYFEEDGLGEYALSHIRFDDGTELDLAALKERAIQPTEESDTIYGFSTNDVLTGLGGNDNLHGQQGDDIILGQDGEDRLYGEEGQDELQGGLGDDTLNGGKDSDRLFGQEGNDSLYGNDGDDQLSGGLGDDYLEGGAGDDKYYFTAGDGQDTIVDSGTIYIYVSDIELEDVVFRRDGLDLNVLFKQSESDKITIRDYFPDYSGIAGRKIGFHQALYGTSWDVSAEEINSKMLEGTENADYIFGNVNSNIVDGLTGDDIIDGYDGDDELSGNIGNDRLIGGKGDDLLIGGVGDDVLTGGEGSDLYQFSSGDGKDQINNSDTDGTDQINNSDTDGTDQINNSDTDGTDQINNSDTDGTDTVVFTADVSPESVSVSRSGDNLLLDYGSGDQVLVHNFFREEGASSYAIDEVRFDDGTVWDREALLDMALIGADSDDNLIGYSTDDVLEGHGGADVLQAHAGNDSLSGGAGDDRLYGGEGNDILVGGTGSDELSGGSGDDIYRFTRGDGLDTLADTGGADRVEFTDIASSEVRVRREGANLVISLPGTADKLILSSQYQGEELSAADTSFESVSFSDGVTWDFAALMDRAIAGSTDGDVIQGFSADEVIETLGGDDSVHAGAGSDRVDGGAGSDVLYGELGNDHLLGGDGVDTLHGGGGDDELFGQAGADILHGDSGDDQLYGGLDNDELSGGSGADTLSGGTGDDLLRGGSDNDSLHGDAGNDKLYGDSGEDSLHGGDGDDELYGSGQLYGDAGADLLEGTGTLAGGADNDELRGLGSATLLGGAGDDTLIADIDPWSGSASTLAGGTGDDTLYGSFGDDIYQFNLGDGRDTLIERRDGEAYSNVDPSADTLQFGAGIDAEDLQFVRTGDDLQVQHSNGTDAITIRNWFQEPTDHYKVNRFEFAGGTVLTDTDVEARTVTLGTDGADTLLGYRDLHEEIRAGAGDDQVWGRTGNDEIHGEAGNDYLDGEEGDDRLFGGDGVDNLVGRSGDDHIEGGLGGDSLQGGTGADQLFGQEGADKLFGGDGDDYLDGGADDDYFEAGAGNDTLLGGSGNDQLSGNGGDDQLSGGAGDDKYVFGAGNGHDVILNGDGGVDGILFTGGLSEERLTFTRDGDDLLVLIDDGSVDSVRVRDHFLGGETAIDWVQPDGGFMISTAQINQRVGGGQTGDYDSVVEGTAAGEQLVGSGGKDLVQGLGGDDTVFAMGGDDRIEGGDGNDQLYGGNGGGVGTGNDVIVGGAGNDILVGEDGDDQLAGGTGDDSYYYKAGHGVDVIDNSGGGTDGVFFLDGLERSRLSYHRDGDDLVVLVDGDLQQQVRVTDHFLGGDYAISYIQPTDGGNAIMASELDGLLTPLPDGNGGDNGGGETDPDEGDGGNGGDNEPSPEPGLGGDDVINGTAASETLVAGSGNDTLSGGAGNDRLLGGEGDDVYVFTGGQDLIDESAGADTLRFSAGITFNQVASGLLKSSDDLVLRVDGGPDQVTLTDFFLGGGALVETIEFESGGQLTAEQIFGAFGLPMPTPQEGYAQTLDGSTGDDAALDGGSDADLIRGFNGNDQLRGAAGSDRLEGGNGADRLTGGSGDDLLIGGRGDDTYFFNAGDGQDVVDNTGGGLDVLRFEGIGFSDVASGLLKSGDNLVLQVSGGSDQVTLRDFFKGGDHAIDRIEFSSGGELTAGQIFGAFGLSNPDPQGSPEYQGLPDERAFGTVTVGDAADEILLASSDADFIDAGAGNDQLHGSLGDDYLIGGEGDDTYHIAAGGGVDTINNFSSLAGNDELQLADGIEESELWFHRDGDDLVVDLLGTEDQVRVQDWYLDAANQLDAVRTDDSVITASEIEQLVTAMAAFGAPAGGEVNLTSEEQSQVNAAITAAWQASA</sequence>
<feature type="compositionally biased region" description="Polar residues" evidence="9">
    <location>
        <begin position="1369"/>
        <end position="1416"/>
    </location>
</feature>
<evidence type="ECO:0000313" key="12">
    <source>
        <dbReference type="Proteomes" id="UP001596425"/>
    </source>
</evidence>
<dbReference type="PANTHER" id="PTHR38340:SF1">
    <property type="entry name" value="S-LAYER PROTEIN"/>
    <property type="match status" value="1"/>
</dbReference>
<feature type="region of interest" description="Disordered" evidence="9">
    <location>
        <begin position="2101"/>
        <end position="2125"/>
    </location>
</feature>
<protein>
    <submittedName>
        <fullName evidence="11">Calcium-binding protein</fullName>
    </submittedName>
</protein>
<feature type="domain" description="Haemolysin-type calcium binding-related" evidence="10">
    <location>
        <begin position="1931"/>
        <end position="1972"/>
    </location>
</feature>
<comment type="subcellular location">
    <subcellularLocation>
        <location evidence="1">Membrane</location>
    </subcellularLocation>
    <subcellularLocation>
        <location evidence="2">Secreted</location>
    </subcellularLocation>
</comment>
<dbReference type="InterPro" id="IPR011049">
    <property type="entry name" value="Serralysin-like_metalloprot_C"/>
</dbReference>
<keyword evidence="12" id="KW-1185">Reference proteome</keyword>
<feature type="compositionally biased region" description="Gly residues" evidence="9">
    <location>
        <begin position="2412"/>
        <end position="2421"/>
    </location>
</feature>
<organism evidence="11 12">
    <name type="scientific">Microbulbifer taiwanensis</name>
    <dbReference type="NCBI Taxonomy" id="986746"/>
    <lineage>
        <taxon>Bacteria</taxon>
        <taxon>Pseudomonadati</taxon>
        <taxon>Pseudomonadota</taxon>
        <taxon>Gammaproteobacteria</taxon>
        <taxon>Cellvibrionales</taxon>
        <taxon>Microbulbiferaceae</taxon>
        <taxon>Microbulbifer</taxon>
    </lineage>
</organism>
<proteinExistence type="predicted"/>
<accession>A0ABW1YMC7</accession>
<dbReference type="Gene3D" id="2.150.10.10">
    <property type="entry name" value="Serralysin-like metalloprotease, C-terminal"/>
    <property type="match status" value="19"/>
</dbReference>
<dbReference type="PRINTS" id="PR01488">
    <property type="entry name" value="RTXTOXINA"/>
</dbReference>
<evidence type="ECO:0000256" key="5">
    <source>
        <dbReference type="ARBA" id="ARBA00022737"/>
    </source>
</evidence>
<dbReference type="InterPro" id="IPR018511">
    <property type="entry name" value="Hemolysin-typ_Ca-bd_CS"/>
</dbReference>
<dbReference type="EMBL" id="JBHSVR010000001">
    <property type="protein sequence ID" value="MFC6633225.1"/>
    <property type="molecule type" value="Genomic_DNA"/>
</dbReference>
<feature type="region of interest" description="Disordered" evidence="9">
    <location>
        <begin position="1151"/>
        <end position="1194"/>
    </location>
</feature>
<name>A0ABW1YMC7_9GAMM</name>
<feature type="domain" description="Haemolysin-type calcium binding-related" evidence="10">
    <location>
        <begin position="1048"/>
        <end position="1090"/>
    </location>
</feature>
<dbReference type="InterPro" id="IPR001343">
    <property type="entry name" value="Hemolysn_Ca-bd"/>
</dbReference>
<dbReference type="RefSeq" id="WP_377516598.1">
    <property type="nucleotide sequence ID" value="NZ_JBHSVR010000001.1"/>
</dbReference>
<dbReference type="PRINTS" id="PR00313">
    <property type="entry name" value="CABNDNGRPT"/>
</dbReference>
<feature type="domain" description="Haemolysin-type calcium binding-related" evidence="10">
    <location>
        <begin position="883"/>
        <end position="926"/>
    </location>
</feature>
<keyword evidence="4" id="KW-0800">Toxin</keyword>
<dbReference type="Pfam" id="PF06594">
    <property type="entry name" value="HCBP_related"/>
    <property type="match status" value="9"/>
</dbReference>
<feature type="domain" description="Haemolysin-type calcium binding-related" evidence="10">
    <location>
        <begin position="2689"/>
        <end position="2727"/>
    </location>
</feature>
<feature type="domain" description="Haemolysin-type calcium binding-related" evidence="10">
    <location>
        <begin position="519"/>
        <end position="562"/>
    </location>
</feature>
<comment type="caution">
    <text evidence="11">The sequence shown here is derived from an EMBL/GenBank/DDBJ whole genome shotgun (WGS) entry which is preliminary data.</text>
</comment>
<feature type="compositionally biased region" description="Gly residues" evidence="9">
    <location>
        <begin position="2055"/>
        <end position="2067"/>
    </location>
</feature>
<gene>
    <name evidence="11" type="ORF">ACFQBM_08040</name>
</gene>
<feature type="domain" description="Haemolysin-type calcium binding-related" evidence="10">
    <location>
        <begin position="1599"/>
        <end position="1643"/>
    </location>
</feature>
<evidence type="ECO:0000313" key="11">
    <source>
        <dbReference type="EMBL" id="MFC6633225.1"/>
    </source>
</evidence>
<evidence type="ECO:0000256" key="9">
    <source>
        <dbReference type="SAM" id="MobiDB-lite"/>
    </source>
</evidence>
<feature type="region of interest" description="Disordered" evidence="9">
    <location>
        <begin position="1"/>
        <end position="24"/>
    </location>
</feature>
<feature type="region of interest" description="Disordered" evidence="9">
    <location>
        <begin position="2047"/>
        <end position="2077"/>
    </location>
</feature>
<dbReference type="PANTHER" id="PTHR38340">
    <property type="entry name" value="S-LAYER PROTEIN"/>
    <property type="match status" value="1"/>
</dbReference>
<feature type="region of interest" description="Disordered" evidence="9">
    <location>
        <begin position="1737"/>
        <end position="1806"/>
    </location>
</feature>
<reference evidence="12" key="1">
    <citation type="journal article" date="2019" name="Int. J. Syst. Evol. Microbiol.">
        <title>The Global Catalogue of Microorganisms (GCM) 10K type strain sequencing project: providing services to taxonomists for standard genome sequencing and annotation.</title>
        <authorList>
            <consortium name="The Broad Institute Genomics Platform"/>
            <consortium name="The Broad Institute Genome Sequencing Center for Infectious Disease"/>
            <person name="Wu L."/>
            <person name="Ma J."/>
        </authorList>
    </citation>
    <scope>NUCLEOTIDE SEQUENCE [LARGE SCALE GENOMIC DNA]</scope>
    <source>
        <strain evidence="12">CGMCC 1.13718</strain>
    </source>
</reference>
<feature type="region of interest" description="Disordered" evidence="9">
    <location>
        <begin position="597"/>
        <end position="629"/>
    </location>
</feature>
<dbReference type="PROSITE" id="PS00330">
    <property type="entry name" value="HEMOLYSIN_CALCIUM"/>
    <property type="match status" value="26"/>
</dbReference>
<evidence type="ECO:0000256" key="1">
    <source>
        <dbReference type="ARBA" id="ARBA00004370"/>
    </source>
</evidence>
<feature type="region of interest" description="Disordered" evidence="9">
    <location>
        <begin position="2404"/>
        <end position="2450"/>
    </location>
</feature>
<feature type="domain" description="Haemolysin-type calcium binding-related" evidence="10">
    <location>
        <begin position="701"/>
        <end position="744"/>
    </location>
</feature>
<keyword evidence="7" id="KW-0843">Virulence</keyword>
<keyword evidence="5" id="KW-0677">Repeat</keyword>
<evidence type="ECO:0000256" key="3">
    <source>
        <dbReference type="ARBA" id="ARBA00022525"/>
    </source>
</evidence>
<keyword evidence="8" id="KW-0472">Membrane</keyword>
<feature type="domain" description="Haemolysin-type calcium binding-related" evidence="10">
    <location>
        <begin position="1447"/>
        <end position="1482"/>
    </location>
</feature>
<dbReference type="Proteomes" id="UP001596425">
    <property type="component" value="Unassembled WGS sequence"/>
</dbReference>
<dbReference type="InterPro" id="IPR050557">
    <property type="entry name" value="RTX_toxin/Mannuronan_C5-epim"/>
</dbReference>
<dbReference type="InterPro" id="IPR010566">
    <property type="entry name" value="Haemolys_ca-bd"/>
</dbReference>
<evidence type="ECO:0000256" key="8">
    <source>
        <dbReference type="ARBA" id="ARBA00023136"/>
    </source>
</evidence>
<keyword evidence="3" id="KW-0964">Secreted</keyword>
<dbReference type="InterPro" id="IPR003995">
    <property type="entry name" value="RTX_toxin_determinant-A"/>
</dbReference>
<dbReference type="SUPFAM" id="SSF51120">
    <property type="entry name" value="beta-Roll"/>
    <property type="match status" value="14"/>
</dbReference>
<evidence type="ECO:0000259" key="10">
    <source>
        <dbReference type="Pfam" id="PF06594"/>
    </source>
</evidence>
<dbReference type="Pfam" id="PF00353">
    <property type="entry name" value="HemolysinCabind"/>
    <property type="match status" value="28"/>
</dbReference>